<dbReference type="KEGG" id="mtw:CQW49_17870"/>
<keyword evidence="3" id="KW-0436">Ligase</keyword>
<dbReference type="STRING" id="595536.GCA_000178815_01605"/>
<dbReference type="PROSITE" id="PS50975">
    <property type="entry name" value="ATP_GRASP"/>
    <property type="match status" value="1"/>
</dbReference>
<keyword evidence="1" id="KW-0547">Nucleotide-binding</keyword>
<dbReference type="SUPFAM" id="SSF56059">
    <property type="entry name" value="Glutathione synthetase ATP-binding domain-like"/>
    <property type="match status" value="1"/>
</dbReference>
<dbReference type="GO" id="GO:0005524">
    <property type="term" value="F:ATP binding"/>
    <property type="evidence" value="ECO:0007669"/>
    <property type="project" value="UniProtKB-UniRule"/>
</dbReference>
<accession>A0A2D2D3G5</accession>
<keyword evidence="4" id="KW-1185">Reference proteome</keyword>
<dbReference type="Proteomes" id="UP000230709">
    <property type="component" value="Chromosome"/>
</dbReference>
<dbReference type="InterPro" id="IPR011761">
    <property type="entry name" value="ATP-grasp"/>
</dbReference>
<organism evidence="3 4">
    <name type="scientific">Methylosinus trichosporium (strain ATCC 35070 / NCIMB 11131 / UNIQEM 75 / OB3b)</name>
    <dbReference type="NCBI Taxonomy" id="595536"/>
    <lineage>
        <taxon>Bacteria</taxon>
        <taxon>Pseudomonadati</taxon>
        <taxon>Pseudomonadota</taxon>
        <taxon>Alphaproteobacteria</taxon>
        <taxon>Hyphomicrobiales</taxon>
        <taxon>Methylocystaceae</taxon>
        <taxon>Methylosinus</taxon>
    </lineage>
</organism>
<gene>
    <name evidence="3" type="ORF">CQW49_17870</name>
</gene>
<reference evidence="4" key="1">
    <citation type="submission" date="2017-10" db="EMBL/GenBank/DDBJ databases">
        <title>Completed PacBio SMRT sequence of Methylosinus trichosporium OB3b reveals presence of a third large plasmid.</title>
        <authorList>
            <person name="Charles T.C."/>
            <person name="Lynch M.D.J."/>
            <person name="Heil J.R."/>
            <person name="Cheng J."/>
        </authorList>
    </citation>
    <scope>NUCLEOTIDE SEQUENCE [LARGE SCALE GENOMIC DNA]</scope>
    <source>
        <strain evidence="4">OB3b</strain>
    </source>
</reference>
<dbReference type="AlphaFoldDB" id="A0A2D2D3G5"/>
<dbReference type="EMBL" id="CP023737">
    <property type="protein sequence ID" value="ATQ69538.1"/>
    <property type="molecule type" value="Genomic_DNA"/>
</dbReference>
<dbReference type="RefSeq" id="WP_003610277.1">
    <property type="nucleotide sequence ID" value="NZ_ADVE02000001.1"/>
</dbReference>
<proteinExistence type="predicted"/>
<sequence>MSESFRTPASDDGELLGVATLCRAFMAGDELPKIYDRLTARLERDPNDAYAMLDLSMIAHLLGDKEAHLRLQRQALSQQRIFSLAGSQPRNQVRLLAIVTAGDFMSNTPLEFLVEDGPIALHYLYVASDQALPHPLPDHDVAFVAVAESDRNRGVLEQLDRAVETWPRPLLNRPSAIARLTRDGAFRLLYDTPGLVYPVNAAVTRAALEAVVRGETEIEALLDGASYPVLARPRGTHAGEGLVKLDGVSALAEFLANQSVDSFYLAQFIDYRSADGLFRKYRLLFIDGAPYAAHLAISKNWMIHYLNAEMNDWNHRAEEALFFARFDDDFAVRHQAAFTEMARRIGLDYFIIDCGETSDGRLLLFEVGTAMIVHSLDPVAAFPYKQPQMRKLFDGFIAYICKHATDDGRCRTTSPE</sequence>
<dbReference type="GO" id="GO:0016874">
    <property type="term" value="F:ligase activity"/>
    <property type="evidence" value="ECO:0007669"/>
    <property type="project" value="UniProtKB-KW"/>
</dbReference>
<evidence type="ECO:0000313" key="3">
    <source>
        <dbReference type="EMBL" id="ATQ69538.1"/>
    </source>
</evidence>
<feature type="domain" description="ATP-grasp" evidence="2">
    <location>
        <begin position="187"/>
        <end position="393"/>
    </location>
</feature>
<dbReference type="GO" id="GO:0046872">
    <property type="term" value="F:metal ion binding"/>
    <property type="evidence" value="ECO:0007669"/>
    <property type="project" value="InterPro"/>
</dbReference>
<keyword evidence="1" id="KW-0067">ATP-binding</keyword>
<evidence type="ECO:0000256" key="1">
    <source>
        <dbReference type="PROSITE-ProRule" id="PRU00409"/>
    </source>
</evidence>
<name>A0A2D2D3G5_METT3</name>
<protein>
    <submittedName>
        <fullName evidence="3">RimK family alpha-L-glutamate ligase</fullName>
    </submittedName>
</protein>
<evidence type="ECO:0000313" key="4">
    <source>
        <dbReference type="Proteomes" id="UP000230709"/>
    </source>
</evidence>
<evidence type="ECO:0000259" key="2">
    <source>
        <dbReference type="PROSITE" id="PS50975"/>
    </source>
</evidence>